<dbReference type="AlphaFoldDB" id="W9GEF0"/>
<comment type="caution">
    <text evidence="2">The sequence shown here is derived from an EMBL/GenBank/DDBJ whole genome shotgun (WGS) entry which is preliminary data.</text>
</comment>
<feature type="region of interest" description="Disordered" evidence="1">
    <location>
        <begin position="59"/>
        <end position="82"/>
    </location>
</feature>
<protein>
    <submittedName>
        <fullName evidence="2">Uncharacterized protein</fullName>
    </submittedName>
</protein>
<feature type="compositionally biased region" description="Basic and acidic residues" evidence="1">
    <location>
        <begin position="1"/>
        <end position="14"/>
    </location>
</feature>
<reference evidence="3" key="1">
    <citation type="submission" date="2013-08" db="EMBL/GenBank/DDBJ databases">
        <title>Intrasporangium oryzae NRRL B-24470.</title>
        <authorList>
            <person name="Liu H."/>
            <person name="Wang G."/>
        </authorList>
    </citation>
    <scope>NUCLEOTIDE SEQUENCE [LARGE SCALE GENOMIC DNA]</scope>
    <source>
        <strain evidence="3">Q5-1</strain>
    </source>
</reference>
<accession>W9GEF0</accession>
<sequence>MSHCPEPGHADGRLQSRGTRVTKAGTWHRFRCLRPDRSHHQFQVLTDADGSVLHSMHRPPACPEHGGSRVTRHGAYGTGARRRQRYRCQPREGVGAHTFTPPLTREVVAVGTEACATCDELLSPHRGALTGARHTPWSLSLYARVLNELSMGASYSATSLMMRTYRDRARRHLHEMHGLDLDGVAGAPAPVADAGLTLTQAGGGRGNGAWHLAANVVEQYAPLVWREVKAQMEARETAQRVANDAHLASWPADRLDTPVTWLLDEHHVNVATRRASDGRRRRKTWFILVVVEVHWHPPAAGMDLPRREYRLRLARAYPRGNAQAWRLVFHELGVRPDFVIADHGGAIASALESEFGAEVGFIPSLFHMRRRLRETLGDLPGATTKRHGRRVLVDALAAKLDVLAREDLLTGGAAAWAAWWDELEAAVTALPAPVLGLLEQRKLYEPKVAAALPLLHVNPHLPASNAAVENNIRHQLEPFLENRKQGYRNLARLNYLLDLAVARSQGAFTDLEAIAHLIRVDNEQAGGWAYAPRALADTQPPPSAPDRTPARYASLFNTLLVGALVEQRLGTAAGRTTAEVGLDTLGLSASSSASSPSTPGSSNGSGPRPSEAS</sequence>
<evidence type="ECO:0000256" key="1">
    <source>
        <dbReference type="SAM" id="MobiDB-lite"/>
    </source>
</evidence>
<feature type="region of interest" description="Disordered" evidence="1">
    <location>
        <begin position="1"/>
        <end position="20"/>
    </location>
</feature>
<feature type="region of interest" description="Disordered" evidence="1">
    <location>
        <begin position="587"/>
        <end position="613"/>
    </location>
</feature>
<keyword evidence="3" id="KW-1185">Reference proteome</keyword>
<gene>
    <name evidence="2" type="ORF">N864_11315</name>
</gene>
<evidence type="ECO:0000313" key="2">
    <source>
        <dbReference type="EMBL" id="EWT04566.1"/>
    </source>
</evidence>
<proteinExistence type="predicted"/>
<dbReference type="Proteomes" id="UP000019494">
    <property type="component" value="Unassembled WGS sequence"/>
</dbReference>
<dbReference type="EMBL" id="AWQS01000221">
    <property type="protein sequence ID" value="EWT04566.1"/>
    <property type="molecule type" value="Genomic_DNA"/>
</dbReference>
<organism evidence="2 3">
    <name type="scientific">Intrasporangium chromatireducens Q5-1</name>
    <dbReference type="NCBI Taxonomy" id="584657"/>
    <lineage>
        <taxon>Bacteria</taxon>
        <taxon>Bacillati</taxon>
        <taxon>Actinomycetota</taxon>
        <taxon>Actinomycetes</taxon>
        <taxon>Micrococcales</taxon>
        <taxon>Intrasporangiaceae</taxon>
        <taxon>Intrasporangium</taxon>
    </lineage>
</organism>
<evidence type="ECO:0000313" key="3">
    <source>
        <dbReference type="Proteomes" id="UP000019494"/>
    </source>
</evidence>
<name>W9GEF0_9MICO</name>